<evidence type="ECO:0000313" key="13">
    <source>
        <dbReference type="Proteomes" id="UP001596383"/>
    </source>
</evidence>
<dbReference type="InterPro" id="IPR038770">
    <property type="entry name" value="Na+/solute_symporter_sf"/>
</dbReference>
<dbReference type="GO" id="GO:0006814">
    <property type="term" value="P:sodium ion transport"/>
    <property type="evidence" value="ECO:0007669"/>
    <property type="project" value="UniProtKB-KW"/>
</dbReference>
<feature type="domain" description="Cation/H+ exchanger transmembrane" evidence="11">
    <location>
        <begin position="2"/>
        <end position="259"/>
    </location>
</feature>
<accession>A0ABD5SI97</accession>
<feature type="transmembrane region" description="Helical" evidence="10">
    <location>
        <begin position="82"/>
        <end position="104"/>
    </location>
</feature>
<evidence type="ECO:0000313" key="12">
    <source>
        <dbReference type="EMBL" id="MFC6764768.1"/>
    </source>
</evidence>
<evidence type="ECO:0000256" key="2">
    <source>
        <dbReference type="ARBA" id="ARBA00022448"/>
    </source>
</evidence>
<dbReference type="PANTHER" id="PTHR43562:SF3">
    <property type="entry name" value="SODIUM ION_PROTON EXCHANGER (EUROFUNG)"/>
    <property type="match status" value="1"/>
</dbReference>
<sequence>MGEILVGVVLGAHVLGIVDPSGTFALLAAIGSMLLLFDAGYEEIDLGELERDGVPVAIIALCGAGLPVMIGVATGVAFGYSLAASGILAIAMGVTSIGITARVFLDLDCLDTRYGLHVVGAAVSAEVIGLMTFALLLTTQQAEASGGQYVRIIGLIALFFLGVIVVKRFLIKRVARVLARFQQPSANLLGIMELLFLFGYAADAVGLDVIVGGLIAGLLVGSERRFRDVEIREGIVGIAYGVFIPLFFVNVGAQMDPTVGTSQLV</sequence>
<dbReference type="GO" id="GO:0016020">
    <property type="term" value="C:membrane"/>
    <property type="evidence" value="ECO:0007669"/>
    <property type="project" value="UniProtKB-SubCell"/>
</dbReference>
<evidence type="ECO:0000256" key="7">
    <source>
        <dbReference type="ARBA" id="ARBA00023065"/>
    </source>
</evidence>
<dbReference type="Gene3D" id="1.20.1530.20">
    <property type="match status" value="1"/>
</dbReference>
<evidence type="ECO:0000256" key="9">
    <source>
        <dbReference type="ARBA" id="ARBA00023201"/>
    </source>
</evidence>
<keyword evidence="6" id="KW-0915">Sodium</keyword>
<feature type="transmembrane region" description="Helical" evidence="10">
    <location>
        <begin position="53"/>
        <end position="76"/>
    </location>
</feature>
<feature type="transmembrane region" description="Helical" evidence="10">
    <location>
        <begin position="234"/>
        <end position="253"/>
    </location>
</feature>
<organism evidence="12 13">
    <name type="scientific">Natrinema soli</name>
    <dbReference type="NCBI Taxonomy" id="1930624"/>
    <lineage>
        <taxon>Archaea</taxon>
        <taxon>Methanobacteriati</taxon>
        <taxon>Methanobacteriota</taxon>
        <taxon>Stenosarchaea group</taxon>
        <taxon>Halobacteria</taxon>
        <taxon>Halobacteriales</taxon>
        <taxon>Natrialbaceae</taxon>
        <taxon>Natrinema</taxon>
    </lineage>
</organism>
<keyword evidence="13" id="KW-1185">Reference proteome</keyword>
<evidence type="ECO:0000256" key="8">
    <source>
        <dbReference type="ARBA" id="ARBA00023136"/>
    </source>
</evidence>
<evidence type="ECO:0000256" key="6">
    <source>
        <dbReference type="ARBA" id="ARBA00023053"/>
    </source>
</evidence>
<keyword evidence="8 10" id="KW-0472">Membrane</keyword>
<keyword evidence="7" id="KW-0406">Ion transport</keyword>
<gene>
    <name evidence="12" type="ORF">ACFQE6_06945</name>
</gene>
<keyword evidence="4 10" id="KW-0812">Transmembrane</keyword>
<feature type="transmembrane region" description="Helical" evidence="10">
    <location>
        <begin position="116"/>
        <end position="137"/>
    </location>
</feature>
<dbReference type="Pfam" id="PF00999">
    <property type="entry name" value="Na_H_Exchanger"/>
    <property type="match status" value="1"/>
</dbReference>
<proteinExistence type="predicted"/>
<dbReference type="PANTHER" id="PTHR43562">
    <property type="entry name" value="NAPA-TYPE SODIUM/HYDROGEN ANTIPORTER"/>
    <property type="match status" value="1"/>
</dbReference>
<dbReference type="AlphaFoldDB" id="A0ABD5SI97"/>
<dbReference type="InterPro" id="IPR006153">
    <property type="entry name" value="Cation/H_exchanger_TM"/>
</dbReference>
<comment type="caution">
    <text evidence="12">The sequence shown here is derived from an EMBL/GenBank/DDBJ whole genome shotgun (WGS) entry which is preliminary data.</text>
</comment>
<dbReference type="GO" id="GO:0015297">
    <property type="term" value="F:antiporter activity"/>
    <property type="evidence" value="ECO:0007669"/>
    <property type="project" value="UniProtKB-KW"/>
</dbReference>
<dbReference type="EMBL" id="JBHSWV010000098">
    <property type="protein sequence ID" value="MFC6764768.1"/>
    <property type="molecule type" value="Genomic_DNA"/>
</dbReference>
<keyword evidence="3" id="KW-0050">Antiport</keyword>
<evidence type="ECO:0000256" key="5">
    <source>
        <dbReference type="ARBA" id="ARBA00022989"/>
    </source>
</evidence>
<name>A0ABD5SI97_9EURY</name>
<evidence type="ECO:0000259" key="11">
    <source>
        <dbReference type="Pfam" id="PF00999"/>
    </source>
</evidence>
<protein>
    <submittedName>
        <fullName evidence="12">Cation:proton antiporter</fullName>
    </submittedName>
</protein>
<keyword evidence="5 10" id="KW-1133">Transmembrane helix</keyword>
<evidence type="ECO:0000256" key="4">
    <source>
        <dbReference type="ARBA" id="ARBA00022692"/>
    </source>
</evidence>
<keyword evidence="2" id="KW-0813">Transport</keyword>
<keyword evidence="9" id="KW-0739">Sodium transport</keyword>
<evidence type="ECO:0000256" key="10">
    <source>
        <dbReference type="SAM" id="Phobius"/>
    </source>
</evidence>
<comment type="subcellular location">
    <subcellularLocation>
        <location evidence="1">Membrane</location>
        <topology evidence="1">Multi-pass membrane protein</topology>
    </subcellularLocation>
</comment>
<dbReference type="Proteomes" id="UP001596383">
    <property type="component" value="Unassembled WGS sequence"/>
</dbReference>
<evidence type="ECO:0000256" key="1">
    <source>
        <dbReference type="ARBA" id="ARBA00004141"/>
    </source>
</evidence>
<evidence type="ECO:0000256" key="3">
    <source>
        <dbReference type="ARBA" id="ARBA00022449"/>
    </source>
</evidence>
<feature type="transmembrane region" description="Helical" evidence="10">
    <location>
        <begin position="204"/>
        <end position="222"/>
    </location>
</feature>
<reference evidence="12 13" key="1">
    <citation type="journal article" date="2019" name="Int. J. Syst. Evol. Microbiol.">
        <title>The Global Catalogue of Microorganisms (GCM) 10K type strain sequencing project: providing services to taxonomists for standard genome sequencing and annotation.</title>
        <authorList>
            <consortium name="The Broad Institute Genomics Platform"/>
            <consortium name="The Broad Institute Genome Sequencing Center for Infectious Disease"/>
            <person name="Wu L."/>
            <person name="Ma J."/>
        </authorList>
    </citation>
    <scope>NUCLEOTIDE SEQUENCE [LARGE SCALE GENOMIC DNA]</scope>
    <source>
        <strain evidence="12 13">LMG 29247</strain>
    </source>
</reference>
<feature type="transmembrane region" description="Helical" evidence="10">
    <location>
        <begin position="149"/>
        <end position="170"/>
    </location>
</feature>